<dbReference type="SUPFAM" id="SSF56399">
    <property type="entry name" value="ADP-ribosylation"/>
    <property type="match status" value="1"/>
</dbReference>
<dbReference type="HAMAP" id="MF_00299">
    <property type="entry name" value="KptA"/>
    <property type="match status" value="1"/>
</dbReference>
<keyword evidence="3 5" id="KW-0520">NAD</keyword>
<protein>
    <recommendedName>
        <fullName evidence="5">Probable RNA 2'-phosphotransferase</fullName>
        <ecNumber evidence="5">2.7.1.-</ecNumber>
    </recommendedName>
</protein>
<evidence type="ECO:0000256" key="4">
    <source>
        <dbReference type="ARBA" id="ARBA00025212"/>
    </source>
</evidence>
<evidence type="ECO:0000256" key="5">
    <source>
        <dbReference type="HAMAP-Rule" id="MF_00299"/>
    </source>
</evidence>
<dbReference type="Gene3D" id="3.20.170.30">
    <property type="match status" value="1"/>
</dbReference>
<keyword evidence="2 5" id="KW-0808">Transferase</keyword>
<organism evidence="6">
    <name type="scientific">Paenibacillus sp. BIHB 4019</name>
    <dbReference type="NCBI Taxonomy" id="1870819"/>
    <lineage>
        <taxon>Bacteria</taxon>
        <taxon>Bacillati</taxon>
        <taxon>Bacillota</taxon>
        <taxon>Bacilli</taxon>
        <taxon>Bacillales</taxon>
        <taxon>Paenibacillaceae</taxon>
        <taxon>Paenibacillus</taxon>
    </lineage>
</organism>
<comment type="similarity">
    <text evidence="1 5">Belongs to the KptA/TPT1 family.</text>
</comment>
<dbReference type="InterPro" id="IPR002745">
    <property type="entry name" value="Ptrans_KptA/Tpt1"/>
</dbReference>
<proteinExistence type="inferred from homology"/>
<evidence type="ECO:0000256" key="2">
    <source>
        <dbReference type="ARBA" id="ARBA00022679"/>
    </source>
</evidence>
<evidence type="ECO:0000313" key="6">
    <source>
        <dbReference type="EMBL" id="ANY65115.1"/>
    </source>
</evidence>
<dbReference type="GO" id="GO:0006388">
    <property type="term" value="P:tRNA splicing, via endonucleolytic cleavage and ligation"/>
    <property type="evidence" value="ECO:0007669"/>
    <property type="project" value="UniProtKB-UniRule"/>
</dbReference>
<dbReference type="InterPro" id="IPR022928">
    <property type="entry name" value="RNA_2'-PTrans_KptA"/>
</dbReference>
<reference evidence="6" key="1">
    <citation type="submission" date="2016-08" db="EMBL/GenBank/DDBJ databases">
        <title>Complete Genome Seqeunce of Paenibacillus sp. BIHB 4019 from tea rhizoplane.</title>
        <authorList>
            <person name="Thakur R."/>
            <person name="Swarnkar M.K."/>
            <person name="Gulati A."/>
        </authorList>
    </citation>
    <scope>NUCLEOTIDE SEQUENCE [LARGE SCALE GENOMIC DNA]</scope>
    <source>
        <strain evidence="6">BIHB4019</strain>
    </source>
</reference>
<evidence type="ECO:0000256" key="1">
    <source>
        <dbReference type="ARBA" id="ARBA00009836"/>
    </source>
</evidence>
<dbReference type="EMBL" id="CP016808">
    <property type="protein sequence ID" value="ANY65115.1"/>
    <property type="molecule type" value="Genomic_DNA"/>
</dbReference>
<dbReference type="GO" id="GO:0003950">
    <property type="term" value="F:NAD+ poly-ADP-ribosyltransferase activity"/>
    <property type="evidence" value="ECO:0007669"/>
    <property type="project" value="InterPro"/>
</dbReference>
<dbReference type="EC" id="2.7.1.-" evidence="5"/>
<evidence type="ECO:0000256" key="3">
    <source>
        <dbReference type="ARBA" id="ARBA00023027"/>
    </source>
</evidence>
<accession>A0A1B2DBN8</accession>
<dbReference type="AlphaFoldDB" id="A0A1B2DBN8"/>
<dbReference type="InterPro" id="IPR042080">
    <property type="entry name" value="RNA_2'-PTrans_N"/>
</dbReference>
<dbReference type="InterPro" id="IPR042081">
    <property type="entry name" value="RNA_2'-PTrans_C"/>
</dbReference>
<dbReference type="PANTHER" id="PTHR12684:SF2">
    <property type="entry name" value="TRNA 2'-PHOSPHOTRANSFERASE 1"/>
    <property type="match status" value="1"/>
</dbReference>
<comment type="function">
    <text evidence="4 5">Removes the 2'-phosphate from RNA via an intermediate in which the phosphate is ADP-ribosylated by NAD followed by a presumed transesterification to release the RNA and generate ADP-ribose 1''-2''-cyclic phosphate (APPR&gt;P). May function as an ADP-ribosylase.</text>
</comment>
<sequence length="191" mass="21176">MLTDKREKSLSKMMTKILRHAPEKFGIELDEADGSCLLNELLAAINRQPDWSSITEAHIRYVVERSSKQRFELADGRIRARYGHSVQKVSYPAAVPPEVLYHGTNEAVVAAILREGIQAMGRQYCHLSEGLDFAALAGSRRGKLAILAVDTQLAAELGVVFYYAGNEVWLAEEIPAACCRIYDLPIVTAKT</sequence>
<gene>
    <name evidence="5" type="primary">kptA</name>
    <name evidence="6" type="ORF">BBD42_00445</name>
</gene>
<dbReference type="GO" id="GO:0000215">
    <property type="term" value="F:tRNA 2'-phosphotransferase activity"/>
    <property type="evidence" value="ECO:0007669"/>
    <property type="project" value="TreeGrafter"/>
</dbReference>
<dbReference type="RefSeq" id="WP_099516541.1">
    <property type="nucleotide sequence ID" value="NZ_CP016808.1"/>
</dbReference>
<dbReference type="Pfam" id="PF01885">
    <property type="entry name" value="PTS_2-RNA"/>
    <property type="match status" value="1"/>
</dbReference>
<name>A0A1B2DBN8_9BACL</name>
<dbReference type="Gene3D" id="1.10.10.970">
    <property type="entry name" value="RNA 2'-phosphotransferase, Tpt1/KptA family, N-terminal domain"/>
    <property type="match status" value="1"/>
</dbReference>
<dbReference type="PANTHER" id="PTHR12684">
    <property type="entry name" value="PUTATIVE PHOSPHOTRANSFERASE"/>
    <property type="match status" value="1"/>
</dbReference>